<comment type="caution">
    <text evidence="2">The sequence shown here is derived from an EMBL/GenBank/DDBJ whole genome shotgun (WGS) entry which is preliminary data.</text>
</comment>
<protein>
    <submittedName>
        <fullName evidence="2">PIN domain-containing protein</fullName>
    </submittedName>
</protein>
<sequence>MVYNHVFLDSDIILDMFFDRYPFSDYTKLLLIECKARNIKLSTSAIVIANLNYILSKKLGKTDTREKLKELMKWLTILSVESMVIEKGLNSDFSDLEDAFQYFTAKRFKCEAIITRNIKDYKHATLPVLSAEQFLRSI</sequence>
<gene>
    <name evidence="2" type="ORF">LT679_12635</name>
</gene>
<evidence type="ECO:0000313" key="3">
    <source>
        <dbReference type="Proteomes" id="UP001199919"/>
    </source>
</evidence>
<dbReference type="EMBL" id="JAJPWV010000003">
    <property type="protein sequence ID" value="MCD8741455.1"/>
    <property type="molecule type" value="Genomic_DNA"/>
</dbReference>
<dbReference type="CDD" id="cd09854">
    <property type="entry name" value="PIN_VapC-like"/>
    <property type="match status" value="1"/>
</dbReference>
<dbReference type="Pfam" id="PF13470">
    <property type="entry name" value="PIN_3"/>
    <property type="match status" value="1"/>
</dbReference>
<keyword evidence="3" id="KW-1185">Reference proteome</keyword>
<dbReference type="SUPFAM" id="SSF88723">
    <property type="entry name" value="PIN domain-like"/>
    <property type="match status" value="1"/>
</dbReference>
<accession>A0ABS8U5Q4</accession>
<dbReference type="InterPro" id="IPR002716">
    <property type="entry name" value="PIN_dom"/>
</dbReference>
<dbReference type="Proteomes" id="UP001199919">
    <property type="component" value="Unassembled WGS sequence"/>
</dbReference>
<evidence type="ECO:0000313" key="2">
    <source>
        <dbReference type="EMBL" id="MCD8741455.1"/>
    </source>
</evidence>
<feature type="domain" description="PIN" evidence="1">
    <location>
        <begin position="6"/>
        <end position="119"/>
    </location>
</feature>
<reference evidence="2 3" key="1">
    <citation type="submission" date="2021-12" db="EMBL/GenBank/DDBJ databases">
        <title>Mucilaginibacter roseus genome.</title>
        <authorList>
            <person name="Ferreira J.R."/>
            <person name="Newman J.D."/>
        </authorList>
    </citation>
    <scope>NUCLEOTIDE SEQUENCE [LARGE SCALE GENOMIC DNA]</scope>
    <source>
        <strain evidence="2 3">LMG 28454</strain>
    </source>
</reference>
<dbReference type="InterPro" id="IPR029060">
    <property type="entry name" value="PIN-like_dom_sf"/>
</dbReference>
<proteinExistence type="predicted"/>
<dbReference type="RefSeq" id="WP_232177956.1">
    <property type="nucleotide sequence ID" value="NZ_JAJPWV010000003.1"/>
</dbReference>
<dbReference type="Gene3D" id="3.40.50.1010">
    <property type="entry name" value="5'-nuclease"/>
    <property type="match status" value="1"/>
</dbReference>
<evidence type="ECO:0000259" key="1">
    <source>
        <dbReference type="Pfam" id="PF13470"/>
    </source>
</evidence>
<organism evidence="2 3">
    <name type="scientific">Mucilaginibacter roseus</name>
    <dbReference type="NCBI Taxonomy" id="1528868"/>
    <lineage>
        <taxon>Bacteria</taxon>
        <taxon>Pseudomonadati</taxon>
        <taxon>Bacteroidota</taxon>
        <taxon>Sphingobacteriia</taxon>
        <taxon>Sphingobacteriales</taxon>
        <taxon>Sphingobacteriaceae</taxon>
        <taxon>Mucilaginibacter</taxon>
    </lineage>
</organism>
<name>A0ABS8U5Q4_9SPHI</name>